<evidence type="ECO:0000313" key="2">
    <source>
        <dbReference type="EMBL" id="KIU17888.1"/>
    </source>
</evidence>
<evidence type="ECO:0000313" key="3">
    <source>
        <dbReference type="Proteomes" id="UP000032221"/>
    </source>
</evidence>
<evidence type="ECO:0000259" key="1">
    <source>
        <dbReference type="PROSITE" id="PS50943"/>
    </source>
</evidence>
<keyword evidence="3" id="KW-1185">Reference proteome</keyword>
<dbReference type="CDD" id="cd00093">
    <property type="entry name" value="HTH_XRE"/>
    <property type="match status" value="2"/>
</dbReference>
<dbReference type="EMBL" id="JXST01000006">
    <property type="protein sequence ID" value="KIU17888.1"/>
    <property type="molecule type" value="Genomic_DNA"/>
</dbReference>
<dbReference type="PROSITE" id="PS50943">
    <property type="entry name" value="HTH_CROC1"/>
    <property type="match status" value="1"/>
</dbReference>
<sequence>MTFTCTRCQKPKDGKRSRGMCHACYMAWHSRQTAYGRFESRHTPAGPVRAHITMLLAAGLTIRALESAAGVNRKSINKILRGSTKTMVENAEKLLALQPPAAVHEVAADHQPIDATGTRRRLQALIAYGYTQSDLAARLGITDSTLSKIVVRDGDVLAVTARNVATMFDALQTTPGTSARSRRRGAANRWPVPMAWDEDTIDDPGAQPAPVDREKVSFLDRYDEMRHELGISDVDIARKLGMKFDTLLRQLQRYDLPVSAELASLARGERNKRERGSAA</sequence>
<organism evidence="2 3">
    <name type="scientific">Mycolicibacterium llatzerense</name>
    <dbReference type="NCBI Taxonomy" id="280871"/>
    <lineage>
        <taxon>Bacteria</taxon>
        <taxon>Bacillati</taxon>
        <taxon>Actinomycetota</taxon>
        <taxon>Actinomycetes</taxon>
        <taxon>Mycobacteriales</taxon>
        <taxon>Mycobacteriaceae</taxon>
        <taxon>Mycolicibacterium</taxon>
    </lineage>
</organism>
<gene>
    <name evidence="2" type="ORF">TL10_06425</name>
</gene>
<name>A0A0D1J8G4_9MYCO</name>
<proteinExistence type="predicted"/>
<accession>A0A0D1J8G4</accession>
<protein>
    <recommendedName>
        <fullName evidence="1">HTH cro/C1-type domain-containing protein</fullName>
    </recommendedName>
</protein>
<dbReference type="InterPro" id="IPR001387">
    <property type="entry name" value="Cro/C1-type_HTH"/>
</dbReference>
<dbReference type="Proteomes" id="UP000032221">
    <property type="component" value="Unassembled WGS sequence"/>
</dbReference>
<comment type="caution">
    <text evidence="2">The sequence shown here is derived from an EMBL/GenBank/DDBJ whole genome shotgun (WGS) entry which is preliminary data.</text>
</comment>
<feature type="domain" description="HTH cro/C1-type" evidence="1">
    <location>
        <begin position="129"/>
        <end position="149"/>
    </location>
</feature>
<reference evidence="2 3" key="1">
    <citation type="submission" date="2015-01" db="EMBL/GenBank/DDBJ databases">
        <title>Genome sequence of Mycobacterium llatzerense and Mycobacterium immunogenum recovered from brain abscess.</title>
        <authorList>
            <person name="Greninger A.L."/>
            <person name="Langelier C."/>
            <person name="Cunningham G."/>
            <person name="Chiu C.Y."/>
            <person name="Miller S."/>
        </authorList>
    </citation>
    <scope>NUCLEOTIDE SEQUENCE [LARGE SCALE GENOMIC DNA]</scope>
    <source>
        <strain evidence="2 3">CLUC14</strain>
    </source>
</reference>
<dbReference type="STRING" id="280871.TL10_06425"/>
<dbReference type="AlphaFoldDB" id="A0A0D1J8G4"/>
<dbReference type="Pfam" id="PF01381">
    <property type="entry name" value="HTH_3"/>
    <property type="match status" value="1"/>
</dbReference>
<dbReference type="PATRIC" id="fig|280871.6.peg.1323"/>